<keyword evidence="3" id="KW-0472">Membrane</keyword>
<dbReference type="AlphaFoldDB" id="A0A0J6STE0"/>
<comment type="similarity">
    <text evidence="5">Belongs to the Omp25/RopB family.</text>
</comment>
<dbReference type="SUPFAM" id="SSF56925">
    <property type="entry name" value="OMPA-like"/>
    <property type="match status" value="1"/>
</dbReference>
<comment type="caution">
    <text evidence="8">The sequence shown here is derived from an EMBL/GenBank/DDBJ whole genome shotgun (WGS) entry which is preliminary data.</text>
</comment>
<reference evidence="8 9" key="1">
    <citation type="submission" date="2015-03" db="EMBL/GenBank/DDBJ databases">
        <title>Genome sequencing of Methylobacterium variabile DSM 16961.</title>
        <authorList>
            <person name="Chaudhry V."/>
            <person name="Patil P.B."/>
        </authorList>
    </citation>
    <scope>NUCLEOTIDE SEQUENCE [LARGE SCALE GENOMIC DNA]</scope>
    <source>
        <strain evidence="8 9">DSM 16961</strain>
    </source>
</reference>
<comment type="subcellular location">
    <subcellularLocation>
        <location evidence="1">Cell outer membrane</location>
    </subcellularLocation>
</comment>
<dbReference type="PANTHER" id="PTHR34001">
    <property type="entry name" value="BLL7405 PROTEIN"/>
    <property type="match status" value="1"/>
</dbReference>
<proteinExistence type="inferred from homology"/>
<dbReference type="InterPro" id="IPR011250">
    <property type="entry name" value="OMP/PagP_B-barrel"/>
</dbReference>
<feature type="domain" description="Outer membrane protein beta-barrel" evidence="7">
    <location>
        <begin position="41"/>
        <end position="246"/>
    </location>
</feature>
<dbReference type="InterPro" id="IPR027385">
    <property type="entry name" value="Beta-barrel_OMP"/>
</dbReference>
<accession>A0A0J6STE0</accession>
<dbReference type="EMBL" id="LABY01000092">
    <property type="protein sequence ID" value="KMO36984.1"/>
    <property type="molecule type" value="Genomic_DNA"/>
</dbReference>
<sequence length="268" mass="28128">MKMYVTAGAAVAVSLLGAHLASAADLPARQVVIAPPPAPILTWTGFYAGAHLGAILDDSRVSLLPSGAFLTPAFVAGNPLRSPSFRNTRADVTGGGQVGYNLQFNQFVVGVEADVGHGISTDTAFNIALSAPLVGRFSGTVRSELNFYGTVRGRVGYAFEQLLVYGTGGFAYGDVKTSTNVVFSASGDNYVGNAARLQTGYTYGGGIEYKFTPAVSVRAEYLHVDLGSTRSTSAVPAGFAAVGVTYDTRRRTAFDVARVGLNYQFWTP</sequence>
<evidence type="ECO:0000256" key="2">
    <source>
        <dbReference type="ARBA" id="ARBA00022729"/>
    </source>
</evidence>
<evidence type="ECO:0000259" key="7">
    <source>
        <dbReference type="Pfam" id="PF13505"/>
    </source>
</evidence>
<evidence type="ECO:0000256" key="6">
    <source>
        <dbReference type="SAM" id="SignalP"/>
    </source>
</evidence>
<evidence type="ECO:0000256" key="5">
    <source>
        <dbReference type="ARBA" id="ARBA00038306"/>
    </source>
</evidence>
<keyword evidence="4" id="KW-0998">Cell outer membrane</keyword>
<evidence type="ECO:0000313" key="9">
    <source>
        <dbReference type="Proteomes" id="UP000035955"/>
    </source>
</evidence>
<dbReference type="Proteomes" id="UP000035955">
    <property type="component" value="Unassembled WGS sequence"/>
</dbReference>
<dbReference type="Pfam" id="PF13505">
    <property type="entry name" value="OMP_b-brl"/>
    <property type="match status" value="1"/>
</dbReference>
<keyword evidence="9" id="KW-1185">Reference proteome</keyword>
<feature type="signal peptide" evidence="6">
    <location>
        <begin position="1"/>
        <end position="23"/>
    </location>
</feature>
<organism evidence="8 9">
    <name type="scientific">Methylobacterium variabile</name>
    <dbReference type="NCBI Taxonomy" id="298794"/>
    <lineage>
        <taxon>Bacteria</taxon>
        <taxon>Pseudomonadati</taxon>
        <taxon>Pseudomonadota</taxon>
        <taxon>Alphaproteobacteria</taxon>
        <taxon>Hyphomicrobiales</taxon>
        <taxon>Methylobacteriaceae</taxon>
        <taxon>Methylobacterium</taxon>
    </lineage>
</organism>
<evidence type="ECO:0000256" key="4">
    <source>
        <dbReference type="ARBA" id="ARBA00023237"/>
    </source>
</evidence>
<protein>
    <recommendedName>
        <fullName evidence="7">Outer membrane protein beta-barrel domain-containing protein</fullName>
    </recommendedName>
</protein>
<dbReference type="PANTHER" id="PTHR34001:SF3">
    <property type="entry name" value="BLL7405 PROTEIN"/>
    <property type="match status" value="1"/>
</dbReference>
<name>A0A0J6STE0_9HYPH</name>
<evidence type="ECO:0000313" key="8">
    <source>
        <dbReference type="EMBL" id="KMO36984.1"/>
    </source>
</evidence>
<gene>
    <name evidence="8" type="ORF">VQ02_14440</name>
</gene>
<feature type="chain" id="PRO_5005281900" description="Outer membrane protein beta-barrel domain-containing protein" evidence="6">
    <location>
        <begin position="24"/>
        <end position="268"/>
    </location>
</feature>
<dbReference type="Gene3D" id="2.40.160.20">
    <property type="match status" value="1"/>
</dbReference>
<evidence type="ECO:0000256" key="1">
    <source>
        <dbReference type="ARBA" id="ARBA00004442"/>
    </source>
</evidence>
<dbReference type="InterPro" id="IPR051692">
    <property type="entry name" value="OMP-like"/>
</dbReference>
<evidence type="ECO:0000256" key="3">
    <source>
        <dbReference type="ARBA" id="ARBA00023136"/>
    </source>
</evidence>
<keyword evidence="2 6" id="KW-0732">Signal</keyword>
<dbReference type="GO" id="GO:0009279">
    <property type="term" value="C:cell outer membrane"/>
    <property type="evidence" value="ECO:0007669"/>
    <property type="project" value="UniProtKB-SubCell"/>
</dbReference>
<dbReference type="PATRIC" id="fig|298794.3.peg.7783"/>
<dbReference type="RefSeq" id="WP_048444893.1">
    <property type="nucleotide sequence ID" value="NZ_LABY01000092.1"/>
</dbReference>